<comment type="caution">
    <text evidence="3">The sequence shown here is derived from an EMBL/GenBank/DDBJ whole genome shotgun (WGS) entry which is preliminary data.</text>
</comment>
<evidence type="ECO:0000256" key="1">
    <source>
        <dbReference type="SAM" id="MobiDB-lite"/>
    </source>
</evidence>
<sequence>MTIKSALSVIALATGLVATPAIAQTTMMIGTQTVAEADVEAVKARCLDLKTAADTQSLVTTSEGEEADTDADTDADADAELDADAEVDAGEVAVDAETETTLETDASIANAPATDAETATSVDLDIITLEECEAGGWLEM</sequence>
<dbReference type="Proteomes" id="UP001060275">
    <property type="component" value="Unassembled WGS sequence"/>
</dbReference>
<dbReference type="AlphaFoldDB" id="A0A9Q4APG0"/>
<protein>
    <submittedName>
        <fullName evidence="3">Uncharacterized protein</fullName>
    </submittedName>
</protein>
<reference evidence="3" key="1">
    <citation type="submission" date="2022-06" db="EMBL/GenBank/DDBJ databases">
        <title>Devosia sp. XJ19-45 genome assembly.</title>
        <authorList>
            <person name="Li B."/>
            <person name="Cai M."/>
            <person name="Nie G."/>
            <person name="Li W."/>
        </authorList>
    </citation>
    <scope>NUCLEOTIDE SEQUENCE</scope>
    <source>
        <strain evidence="3">XJ19-45</strain>
    </source>
</reference>
<feature type="region of interest" description="Disordered" evidence="1">
    <location>
        <begin position="55"/>
        <end position="79"/>
    </location>
</feature>
<name>A0A9Q4APG0_9HYPH</name>
<organism evidence="3 4">
    <name type="scientific">Devosia ureilytica</name>
    <dbReference type="NCBI Taxonomy" id="2952754"/>
    <lineage>
        <taxon>Bacteria</taxon>
        <taxon>Pseudomonadati</taxon>
        <taxon>Pseudomonadota</taxon>
        <taxon>Alphaproteobacteria</taxon>
        <taxon>Hyphomicrobiales</taxon>
        <taxon>Devosiaceae</taxon>
        <taxon>Devosia</taxon>
    </lineage>
</organism>
<dbReference type="RefSeq" id="WP_254674382.1">
    <property type="nucleotide sequence ID" value="NZ_JAMWDU010000003.1"/>
</dbReference>
<gene>
    <name evidence="3" type="ORF">NF348_09300</name>
</gene>
<dbReference type="EMBL" id="JAMWDU010000003">
    <property type="protein sequence ID" value="MCP8887298.1"/>
    <property type="molecule type" value="Genomic_DNA"/>
</dbReference>
<feature type="chain" id="PRO_5040340672" evidence="2">
    <location>
        <begin position="24"/>
        <end position="140"/>
    </location>
</feature>
<feature type="compositionally biased region" description="Acidic residues" evidence="1">
    <location>
        <begin position="63"/>
        <end position="79"/>
    </location>
</feature>
<keyword evidence="4" id="KW-1185">Reference proteome</keyword>
<evidence type="ECO:0000256" key="2">
    <source>
        <dbReference type="SAM" id="SignalP"/>
    </source>
</evidence>
<feature type="signal peptide" evidence="2">
    <location>
        <begin position="1"/>
        <end position="23"/>
    </location>
</feature>
<feature type="region of interest" description="Disordered" evidence="1">
    <location>
        <begin position="97"/>
        <end position="117"/>
    </location>
</feature>
<evidence type="ECO:0000313" key="4">
    <source>
        <dbReference type="Proteomes" id="UP001060275"/>
    </source>
</evidence>
<keyword evidence="2" id="KW-0732">Signal</keyword>
<evidence type="ECO:0000313" key="3">
    <source>
        <dbReference type="EMBL" id="MCP8887298.1"/>
    </source>
</evidence>
<proteinExistence type="predicted"/>
<accession>A0A9Q4APG0</accession>